<accession>A0A0C3Q089</accession>
<dbReference type="AlphaFoldDB" id="A0A0C3Q089"/>
<proteinExistence type="predicted"/>
<organism evidence="2 3">
    <name type="scientific">Tulasnella calospora MUT 4182</name>
    <dbReference type="NCBI Taxonomy" id="1051891"/>
    <lineage>
        <taxon>Eukaryota</taxon>
        <taxon>Fungi</taxon>
        <taxon>Dikarya</taxon>
        <taxon>Basidiomycota</taxon>
        <taxon>Agaricomycotina</taxon>
        <taxon>Agaricomycetes</taxon>
        <taxon>Cantharellales</taxon>
        <taxon>Tulasnellaceae</taxon>
        <taxon>Tulasnella</taxon>
    </lineage>
</organism>
<gene>
    <name evidence="2" type="ORF">M407DRAFT_129318</name>
</gene>
<evidence type="ECO:0000313" key="3">
    <source>
        <dbReference type="Proteomes" id="UP000054248"/>
    </source>
</evidence>
<sequence length="69" mass="7310">MVVGGNGGEGREQCCRELGTTVPGVKNGGSEGRERWRGLGVGVKNGSQGGGRWRRWSRMMARADSSCKG</sequence>
<feature type="compositionally biased region" description="Gly residues" evidence="1">
    <location>
        <begin position="39"/>
        <end position="51"/>
    </location>
</feature>
<name>A0A0C3Q089_9AGAM</name>
<feature type="region of interest" description="Disordered" evidence="1">
    <location>
        <begin position="19"/>
        <end position="52"/>
    </location>
</feature>
<dbReference type="Proteomes" id="UP000054248">
    <property type="component" value="Unassembled WGS sequence"/>
</dbReference>
<dbReference type="HOGENOM" id="CLU_2777753_0_0_1"/>
<dbReference type="EMBL" id="KN823141">
    <property type="protein sequence ID" value="KIO21330.1"/>
    <property type="molecule type" value="Genomic_DNA"/>
</dbReference>
<evidence type="ECO:0000256" key="1">
    <source>
        <dbReference type="SAM" id="MobiDB-lite"/>
    </source>
</evidence>
<reference evidence="2 3" key="1">
    <citation type="submission" date="2014-04" db="EMBL/GenBank/DDBJ databases">
        <authorList>
            <consortium name="DOE Joint Genome Institute"/>
            <person name="Kuo A."/>
            <person name="Girlanda M."/>
            <person name="Perotto S."/>
            <person name="Kohler A."/>
            <person name="Nagy L.G."/>
            <person name="Floudas D."/>
            <person name="Copeland A."/>
            <person name="Barry K.W."/>
            <person name="Cichocki N."/>
            <person name="Veneault-Fourrey C."/>
            <person name="LaButti K."/>
            <person name="Lindquist E.A."/>
            <person name="Lipzen A."/>
            <person name="Lundell T."/>
            <person name="Morin E."/>
            <person name="Murat C."/>
            <person name="Sun H."/>
            <person name="Tunlid A."/>
            <person name="Henrissat B."/>
            <person name="Grigoriev I.V."/>
            <person name="Hibbett D.S."/>
            <person name="Martin F."/>
            <person name="Nordberg H.P."/>
            <person name="Cantor M.N."/>
            <person name="Hua S.X."/>
        </authorList>
    </citation>
    <scope>NUCLEOTIDE SEQUENCE [LARGE SCALE GENOMIC DNA]</scope>
    <source>
        <strain evidence="2 3">MUT 4182</strain>
    </source>
</reference>
<evidence type="ECO:0000313" key="2">
    <source>
        <dbReference type="EMBL" id="KIO21330.1"/>
    </source>
</evidence>
<reference evidence="3" key="2">
    <citation type="submission" date="2015-01" db="EMBL/GenBank/DDBJ databases">
        <title>Evolutionary Origins and Diversification of the Mycorrhizal Mutualists.</title>
        <authorList>
            <consortium name="DOE Joint Genome Institute"/>
            <consortium name="Mycorrhizal Genomics Consortium"/>
            <person name="Kohler A."/>
            <person name="Kuo A."/>
            <person name="Nagy L.G."/>
            <person name="Floudas D."/>
            <person name="Copeland A."/>
            <person name="Barry K.W."/>
            <person name="Cichocki N."/>
            <person name="Veneault-Fourrey C."/>
            <person name="LaButti K."/>
            <person name="Lindquist E.A."/>
            <person name="Lipzen A."/>
            <person name="Lundell T."/>
            <person name="Morin E."/>
            <person name="Murat C."/>
            <person name="Riley R."/>
            <person name="Ohm R."/>
            <person name="Sun H."/>
            <person name="Tunlid A."/>
            <person name="Henrissat B."/>
            <person name="Grigoriev I.V."/>
            <person name="Hibbett D.S."/>
            <person name="Martin F."/>
        </authorList>
    </citation>
    <scope>NUCLEOTIDE SEQUENCE [LARGE SCALE GENOMIC DNA]</scope>
    <source>
        <strain evidence="3">MUT 4182</strain>
    </source>
</reference>
<keyword evidence="3" id="KW-1185">Reference proteome</keyword>
<protein>
    <submittedName>
        <fullName evidence="2">Uncharacterized protein</fullName>
    </submittedName>
</protein>